<comment type="caution">
    <text evidence="1">The sequence shown here is derived from an EMBL/GenBank/DDBJ whole genome shotgun (WGS) entry which is preliminary data.</text>
</comment>
<evidence type="ECO:0000313" key="2">
    <source>
        <dbReference type="Proteomes" id="UP000605990"/>
    </source>
</evidence>
<sequence>MNFQKILIVITLLTVSQNCFSNEKLSKDLDNDNIKDQIIFDKKNAQIICKLSTQNFLPIRSQKLEYLNDTAGIQSTKNGFQFYNHSMRLGYYCQFRYNPTEKKIELIGMSRYNLGNVMQDGSGESSVNLLTKKYIGEWIRFNEKAQKHVKLPTIYKPYNIDKVYLEGFSVKQPDDFVAFCDNLRNKIVYK</sequence>
<reference evidence="1 2" key="1">
    <citation type="submission" date="2020-08" db="EMBL/GenBank/DDBJ databases">
        <title>Description of novel Flavobacterium F-408 isolate.</title>
        <authorList>
            <person name="Saticioglu I.B."/>
            <person name="Duman M."/>
            <person name="Altun S."/>
        </authorList>
    </citation>
    <scope>NUCLEOTIDE SEQUENCE [LARGE SCALE GENOMIC DNA]</scope>
    <source>
        <strain evidence="1 2">F-408</strain>
    </source>
</reference>
<keyword evidence="2" id="KW-1185">Reference proteome</keyword>
<protein>
    <recommendedName>
        <fullName evidence="3">DUF4468 domain-containing protein</fullName>
    </recommendedName>
</protein>
<accession>A0ABR7IWZ4</accession>
<dbReference type="RefSeq" id="WP_166126453.1">
    <property type="nucleotide sequence ID" value="NZ_JAANOQ010000003.1"/>
</dbReference>
<evidence type="ECO:0000313" key="1">
    <source>
        <dbReference type="EMBL" id="MBC5834306.1"/>
    </source>
</evidence>
<gene>
    <name evidence="1" type="ORF">H8R27_05340</name>
</gene>
<name>A0ABR7IWZ4_9FLAO</name>
<dbReference type="Proteomes" id="UP000605990">
    <property type="component" value="Unassembled WGS sequence"/>
</dbReference>
<evidence type="ECO:0008006" key="3">
    <source>
        <dbReference type="Google" id="ProtNLM"/>
    </source>
</evidence>
<organism evidence="1 2">
    <name type="scientific">Flavobacterium bernardetii</name>
    <dbReference type="NCBI Taxonomy" id="2813823"/>
    <lineage>
        <taxon>Bacteria</taxon>
        <taxon>Pseudomonadati</taxon>
        <taxon>Bacteroidota</taxon>
        <taxon>Flavobacteriia</taxon>
        <taxon>Flavobacteriales</taxon>
        <taxon>Flavobacteriaceae</taxon>
        <taxon>Flavobacterium</taxon>
    </lineage>
</organism>
<dbReference type="EMBL" id="JACRUN010000002">
    <property type="protein sequence ID" value="MBC5834306.1"/>
    <property type="molecule type" value="Genomic_DNA"/>
</dbReference>
<proteinExistence type="predicted"/>